<evidence type="ECO:0000313" key="1">
    <source>
        <dbReference type="EMBL" id="VDD74743.1"/>
    </source>
</evidence>
<keyword evidence="2" id="KW-1185">Reference proteome</keyword>
<gene>
    <name evidence="1" type="ORF">MCOS_LOCUS746</name>
</gene>
<name>A0A158QSF2_MESCO</name>
<dbReference type="AlphaFoldDB" id="A0A158QSF2"/>
<sequence>MLVRSKRCNFTEQNKMNTGGSRVRIAADHQEDAFHAERHFRSSILDNNIVDEVLSSNFVESFDSLSCRNVNAQPRSGDDDDDDDYFLLIIFDGTAVVIDVVVVVFEVARKSSDAIPHLPATTPTQTRQKHPHVNFNVNHPSCDHASKQVRPSALMTFHGCSQNIAIDSGSRRRNYTTPQLAHCIYFEEVSSEVFVLRGPRFNDVCELLASVLICPHTTSQCIDDWGTSVVRLHYAFSCCCCCQFNTTTFAHSVMDRKQILED</sequence>
<organism evidence="1 2">
    <name type="scientific">Mesocestoides corti</name>
    <name type="common">Flatworm</name>
    <dbReference type="NCBI Taxonomy" id="53468"/>
    <lineage>
        <taxon>Eukaryota</taxon>
        <taxon>Metazoa</taxon>
        <taxon>Spiralia</taxon>
        <taxon>Lophotrochozoa</taxon>
        <taxon>Platyhelminthes</taxon>
        <taxon>Cestoda</taxon>
        <taxon>Eucestoda</taxon>
        <taxon>Cyclophyllidea</taxon>
        <taxon>Mesocestoididae</taxon>
        <taxon>Mesocestoides</taxon>
    </lineage>
</organism>
<protein>
    <submittedName>
        <fullName evidence="1">Uncharacterized protein</fullName>
    </submittedName>
</protein>
<proteinExistence type="predicted"/>
<reference evidence="1 2" key="1">
    <citation type="submission" date="2018-10" db="EMBL/GenBank/DDBJ databases">
        <authorList>
            <consortium name="Pathogen Informatics"/>
        </authorList>
    </citation>
    <scope>NUCLEOTIDE SEQUENCE [LARGE SCALE GENOMIC DNA]</scope>
</reference>
<evidence type="ECO:0000313" key="2">
    <source>
        <dbReference type="Proteomes" id="UP000267029"/>
    </source>
</evidence>
<dbReference type="EMBL" id="UXSR01000071">
    <property type="protein sequence ID" value="VDD74743.1"/>
    <property type="molecule type" value="Genomic_DNA"/>
</dbReference>
<accession>A0A158QSF2</accession>
<dbReference type="Proteomes" id="UP000267029">
    <property type="component" value="Unassembled WGS sequence"/>
</dbReference>